<gene>
    <name evidence="4" type="primary">epsD</name>
    <name evidence="4" type="ORF">CSLFYP84_04167</name>
    <name evidence="3" type="ORF">PM006_08290</name>
</gene>
<sequence>MSKKKIAVLLPSFSIGGTENMVAHLAKYIDKDKFDMLVVSLAAPMDTHVQSLLEDSGVQIAYAMKGKVKIWKVFFNVNSELQAFRPDLIHSNMYVFAFCVPYLLTHHIKLLHTIHNKPVNEFKDKYKKLIAWLYQINKAVPVAISHIVEKEMKELYSKELKRIERVYNPVEISKFYTERKYSEKKNITFINVARFMKQKNQTLLLEAFAEAKNQAPDINLVFVGDGELRSELEKKIEILGIRENVFLAGNVHNVNEYLAKADIFVLSSDYEGLPLSILEAMAAGLPIISTNVGGVADIVTDNGILIPPKDGHRLANEMVKLVLNHKLRYEMGCNSARNAKQYDSSEFIAQYESLYMKYAK</sequence>
<dbReference type="Pfam" id="PF13439">
    <property type="entry name" value="Glyco_transf_4"/>
    <property type="match status" value="1"/>
</dbReference>
<name>A0A6N3HR34_CLOSY</name>
<dbReference type="GO" id="GO:0016757">
    <property type="term" value="F:glycosyltransferase activity"/>
    <property type="evidence" value="ECO:0007669"/>
    <property type="project" value="UniProtKB-KW"/>
</dbReference>
<evidence type="ECO:0000259" key="1">
    <source>
        <dbReference type="Pfam" id="PF00534"/>
    </source>
</evidence>
<evidence type="ECO:0000313" key="4">
    <source>
        <dbReference type="EMBL" id="VYU79416.1"/>
    </source>
</evidence>
<dbReference type="CDD" id="cd03811">
    <property type="entry name" value="GT4_GT28_WabH-like"/>
    <property type="match status" value="1"/>
</dbReference>
<accession>A0A6N3HR34</accession>
<dbReference type="InterPro" id="IPR001296">
    <property type="entry name" value="Glyco_trans_1"/>
</dbReference>
<dbReference type="PANTHER" id="PTHR12526">
    <property type="entry name" value="GLYCOSYLTRANSFERASE"/>
    <property type="match status" value="1"/>
</dbReference>
<dbReference type="PANTHER" id="PTHR12526:SF630">
    <property type="entry name" value="GLYCOSYLTRANSFERASE"/>
    <property type="match status" value="1"/>
</dbReference>
<organism evidence="4">
    <name type="scientific">Clostridium symbiosum</name>
    <name type="common">Bacteroides symbiosus</name>
    <dbReference type="NCBI Taxonomy" id="1512"/>
    <lineage>
        <taxon>Bacteria</taxon>
        <taxon>Bacillati</taxon>
        <taxon>Bacillota</taxon>
        <taxon>Clostridia</taxon>
        <taxon>Lachnospirales</taxon>
        <taxon>Lachnospiraceae</taxon>
        <taxon>Otoolea</taxon>
    </lineage>
</organism>
<proteinExistence type="predicted"/>
<dbReference type="EMBL" id="CACRUA010000077">
    <property type="protein sequence ID" value="VYU79416.1"/>
    <property type="molecule type" value="Genomic_DNA"/>
</dbReference>
<dbReference type="Pfam" id="PF00534">
    <property type="entry name" value="Glycos_transf_1"/>
    <property type="match status" value="1"/>
</dbReference>
<dbReference type="SUPFAM" id="SSF53756">
    <property type="entry name" value="UDP-Glycosyltransferase/glycogen phosphorylase"/>
    <property type="match status" value="1"/>
</dbReference>
<evidence type="ECO:0000259" key="2">
    <source>
        <dbReference type="Pfam" id="PF13439"/>
    </source>
</evidence>
<feature type="domain" description="Glycosyl transferase family 1" evidence="1">
    <location>
        <begin position="182"/>
        <end position="335"/>
    </location>
</feature>
<dbReference type="Proteomes" id="UP001300871">
    <property type="component" value="Unassembled WGS sequence"/>
</dbReference>
<evidence type="ECO:0000313" key="3">
    <source>
        <dbReference type="EMBL" id="MDB2000195.1"/>
    </source>
</evidence>
<feature type="domain" description="Glycosyltransferase subfamily 4-like N-terminal" evidence="2">
    <location>
        <begin position="15"/>
        <end position="173"/>
    </location>
</feature>
<protein>
    <submittedName>
        <fullName evidence="3 4">Glycosyltransferase</fullName>
        <ecNumber evidence="4">2.4.-.-</ecNumber>
    </submittedName>
</protein>
<dbReference type="AlphaFoldDB" id="A0A6N3HR34"/>
<reference evidence="4" key="1">
    <citation type="submission" date="2019-11" db="EMBL/GenBank/DDBJ databases">
        <authorList>
            <person name="Feng L."/>
        </authorList>
    </citation>
    <scope>NUCLEOTIDE SEQUENCE</scope>
    <source>
        <strain evidence="4">CsymbiosumLFYP84</strain>
    </source>
</reference>
<dbReference type="Gene3D" id="3.40.50.2000">
    <property type="entry name" value="Glycogen Phosphorylase B"/>
    <property type="match status" value="2"/>
</dbReference>
<dbReference type="RefSeq" id="WP_004462200.1">
    <property type="nucleotide sequence ID" value="NZ_CACRUA010000077.1"/>
</dbReference>
<dbReference type="EC" id="2.4.-.-" evidence="4"/>
<dbReference type="EMBL" id="JAQLGM010000016">
    <property type="protein sequence ID" value="MDB2000195.1"/>
    <property type="molecule type" value="Genomic_DNA"/>
</dbReference>
<keyword evidence="4" id="KW-0808">Transferase</keyword>
<dbReference type="InterPro" id="IPR028098">
    <property type="entry name" value="Glyco_trans_4-like_N"/>
</dbReference>
<keyword evidence="4" id="KW-0328">Glycosyltransferase</keyword>
<reference evidence="3" key="2">
    <citation type="submission" date="2023-01" db="EMBL/GenBank/DDBJ databases">
        <title>Human gut microbiome strain richness.</title>
        <authorList>
            <person name="Chen-Liaw A."/>
        </authorList>
    </citation>
    <scope>NUCLEOTIDE SEQUENCE</scope>
    <source>
        <strain evidence="3">B1_m1001713B170214d0_201011</strain>
    </source>
</reference>